<dbReference type="InterPro" id="IPR055651">
    <property type="entry name" value="DUF7227"/>
</dbReference>
<name>A0A6J5N836_9CAUD</name>
<organism evidence="2">
    <name type="scientific">uncultured Caudovirales phage</name>
    <dbReference type="NCBI Taxonomy" id="2100421"/>
    <lineage>
        <taxon>Viruses</taxon>
        <taxon>Duplodnaviria</taxon>
        <taxon>Heunggongvirae</taxon>
        <taxon>Uroviricota</taxon>
        <taxon>Caudoviricetes</taxon>
        <taxon>Peduoviridae</taxon>
        <taxon>Maltschvirus</taxon>
        <taxon>Maltschvirus maltsch</taxon>
    </lineage>
</organism>
<gene>
    <name evidence="2" type="ORF">UFOVP652_49</name>
    <name evidence="3" type="ORF">UFOVP734_75</name>
</gene>
<accession>A0A6J5N836</accession>
<protein>
    <recommendedName>
        <fullName evidence="1">DUF7227 domain-containing protein</fullName>
    </recommendedName>
</protein>
<dbReference type="EMBL" id="LR798328">
    <property type="protein sequence ID" value="CAB5224432.1"/>
    <property type="molecule type" value="Genomic_DNA"/>
</dbReference>
<feature type="domain" description="DUF7227" evidence="1">
    <location>
        <begin position="176"/>
        <end position="225"/>
    </location>
</feature>
<proteinExistence type="predicted"/>
<sequence length="229" mass="23833">MLKTIKHSANKKTGPIAVTYRAGGHNVFATCPKTCALNPQGEHAADLVDAEYLAAVRQAVPRNGQAWTYSHFPAELLPVPAPGETVINASCDNMPDALAALAIGRPAVVAAPAGTVWPYTLDGVRFVQCPAELAEDFSCAQCGGGRPLCARGDRDYVIVFVAHGSGARLVGSDQAGGCYGNGGPVRLAWEKTKTGGHQDDAAELARFARSLPPGSLLRHHVVGDLGLAA</sequence>
<evidence type="ECO:0000313" key="3">
    <source>
        <dbReference type="EMBL" id="CAB5224432.1"/>
    </source>
</evidence>
<feature type="domain" description="DUF7227" evidence="1">
    <location>
        <begin position="43"/>
        <end position="170"/>
    </location>
</feature>
<reference evidence="2" key="1">
    <citation type="submission" date="2020-04" db="EMBL/GenBank/DDBJ databases">
        <authorList>
            <person name="Chiriac C."/>
            <person name="Salcher M."/>
            <person name="Ghai R."/>
            <person name="Kavagutti S V."/>
        </authorList>
    </citation>
    <scope>NUCLEOTIDE SEQUENCE</scope>
</reference>
<dbReference type="EMBL" id="LR796617">
    <property type="protein sequence ID" value="CAB4154947.1"/>
    <property type="molecule type" value="Genomic_DNA"/>
</dbReference>
<dbReference type="Pfam" id="PF23872">
    <property type="entry name" value="DUF7227"/>
    <property type="match status" value="2"/>
</dbReference>
<evidence type="ECO:0000259" key="1">
    <source>
        <dbReference type="Pfam" id="PF23872"/>
    </source>
</evidence>
<evidence type="ECO:0000313" key="2">
    <source>
        <dbReference type="EMBL" id="CAB4154947.1"/>
    </source>
</evidence>